<gene>
    <name evidence="4" type="primary">LOC115008079</name>
</gene>
<dbReference type="Gene3D" id="1.10.10.60">
    <property type="entry name" value="Homeodomain-like"/>
    <property type="match status" value="1"/>
</dbReference>
<dbReference type="RefSeq" id="XP_029287222.1">
    <property type="nucleotide sequence ID" value="XM_029431362.1"/>
</dbReference>
<dbReference type="PROSITE" id="PS50090">
    <property type="entry name" value="MYB_LIKE"/>
    <property type="match status" value="1"/>
</dbReference>
<dbReference type="InterPro" id="IPR028002">
    <property type="entry name" value="Myb_DNA-bind_5"/>
</dbReference>
<dbReference type="InParanoid" id="A0A6J2PQ55"/>
<dbReference type="PANTHER" id="PTHR21411">
    <property type="entry name" value="APONTIC"/>
    <property type="match status" value="1"/>
</dbReference>
<evidence type="ECO:0000259" key="2">
    <source>
        <dbReference type="PROSITE" id="PS50090"/>
    </source>
</evidence>
<dbReference type="PANTHER" id="PTHR21411:SF0">
    <property type="entry name" value="REGULATORY PROTEIN ZESTE"/>
    <property type="match status" value="1"/>
</dbReference>
<organism evidence="3 4">
    <name type="scientific">Cottoperca gobio</name>
    <name type="common">Frogmouth</name>
    <name type="synonym">Aphritis gobio</name>
    <dbReference type="NCBI Taxonomy" id="56716"/>
    <lineage>
        <taxon>Eukaryota</taxon>
        <taxon>Metazoa</taxon>
        <taxon>Chordata</taxon>
        <taxon>Craniata</taxon>
        <taxon>Vertebrata</taxon>
        <taxon>Euteleostomi</taxon>
        <taxon>Actinopterygii</taxon>
        <taxon>Neopterygii</taxon>
        <taxon>Teleostei</taxon>
        <taxon>Neoteleostei</taxon>
        <taxon>Acanthomorphata</taxon>
        <taxon>Eupercaria</taxon>
        <taxon>Perciformes</taxon>
        <taxon>Notothenioidei</taxon>
        <taxon>Bovichtidae</taxon>
        <taxon>Cottoperca</taxon>
    </lineage>
</organism>
<dbReference type="OrthoDB" id="3066195at2759"/>
<name>A0A6J2PQ55_COTGO</name>
<reference evidence="4" key="1">
    <citation type="submission" date="2025-08" db="UniProtKB">
        <authorList>
            <consortium name="RefSeq"/>
        </authorList>
    </citation>
    <scope>IDENTIFICATION</scope>
</reference>
<accession>A0A6J2PQ55</accession>
<dbReference type="KEGG" id="cgob:115008079"/>
<dbReference type="AlphaFoldDB" id="A0A6J2PQ55"/>
<feature type="domain" description="Myb-like" evidence="2">
    <location>
        <begin position="17"/>
        <end position="90"/>
    </location>
</feature>
<protein>
    <submittedName>
        <fullName evidence="4">Myb-related transcription factor, partner of profilin-like isoform X1</fullName>
    </submittedName>
</protein>
<keyword evidence="3" id="KW-1185">Reference proteome</keyword>
<evidence type="ECO:0000256" key="1">
    <source>
        <dbReference type="SAM" id="MobiDB-lite"/>
    </source>
</evidence>
<evidence type="ECO:0000313" key="4">
    <source>
        <dbReference type="RefSeq" id="XP_029287222.1"/>
    </source>
</evidence>
<evidence type="ECO:0000313" key="3">
    <source>
        <dbReference type="Proteomes" id="UP000504630"/>
    </source>
</evidence>
<dbReference type="InterPro" id="IPR001005">
    <property type="entry name" value="SANT/Myb"/>
</dbReference>
<feature type="region of interest" description="Disordered" evidence="1">
    <location>
        <begin position="136"/>
        <end position="158"/>
    </location>
</feature>
<dbReference type="Proteomes" id="UP000504630">
    <property type="component" value="Chromosome 5"/>
</dbReference>
<dbReference type="Pfam" id="PF13873">
    <property type="entry name" value="Myb_DNA-bind_5"/>
    <property type="match status" value="1"/>
</dbReference>
<proteinExistence type="predicted"/>
<sequence>MSLSQKEMPLQLIEGMSSRKRRPNWTDHECLLLAQLMQEKKDIIRGKCSTGISIQDKRQAWEEIAQAINNVFPQIQRTVSDCNKKWENLMAKSREEIKRQRRQAITEGLSLEQFSTVTQVVISVMNLSDMLQQDKEDSSISELVESQQNNCDDDGNDGSIDERFCRKHPLRELEVPAYPDPSNSPAEQKMTVFANIPKSLAVHFSTPRAACFAASTEHLDTPSSSSPPSVHCTTLQERLDLEMSVLRRQEAVLKLQEEYYTLKIKMMKKKVDDPLSKD</sequence>
<dbReference type="GeneID" id="115008079"/>